<feature type="region of interest" description="Disordered" evidence="1">
    <location>
        <begin position="155"/>
        <end position="190"/>
    </location>
</feature>
<dbReference type="AlphaFoldDB" id="A0A3D8QVB6"/>
<protein>
    <submittedName>
        <fullName evidence="2">Uncharacterized protein</fullName>
    </submittedName>
</protein>
<dbReference type="Proteomes" id="UP000256690">
    <property type="component" value="Unassembled WGS sequence"/>
</dbReference>
<dbReference type="EMBL" id="PVWQ01000013">
    <property type="protein sequence ID" value="RDW65715.1"/>
    <property type="molecule type" value="Genomic_DNA"/>
</dbReference>
<proteinExistence type="predicted"/>
<evidence type="ECO:0000256" key="1">
    <source>
        <dbReference type="SAM" id="MobiDB-lite"/>
    </source>
</evidence>
<accession>A0A3D8QVB6</accession>
<feature type="compositionally biased region" description="Acidic residues" evidence="1">
    <location>
        <begin position="166"/>
        <end position="190"/>
    </location>
</feature>
<organism evidence="2 3">
    <name type="scientific">Aspergillus mulundensis</name>
    <dbReference type="NCBI Taxonomy" id="1810919"/>
    <lineage>
        <taxon>Eukaryota</taxon>
        <taxon>Fungi</taxon>
        <taxon>Dikarya</taxon>
        <taxon>Ascomycota</taxon>
        <taxon>Pezizomycotina</taxon>
        <taxon>Eurotiomycetes</taxon>
        <taxon>Eurotiomycetidae</taxon>
        <taxon>Eurotiales</taxon>
        <taxon>Aspergillaceae</taxon>
        <taxon>Aspergillus</taxon>
        <taxon>Aspergillus subgen. Nidulantes</taxon>
    </lineage>
</organism>
<evidence type="ECO:0000313" key="2">
    <source>
        <dbReference type="EMBL" id="RDW65715.1"/>
    </source>
</evidence>
<gene>
    <name evidence="2" type="ORF">DSM5745_09454</name>
</gene>
<dbReference type="GeneID" id="38119824"/>
<dbReference type="RefSeq" id="XP_026599818.1">
    <property type="nucleotide sequence ID" value="XM_026751470.1"/>
</dbReference>
<keyword evidence="3" id="KW-1185">Reference proteome</keyword>
<sequence>MALGPGQVADGGGPAVWNEIGDADDAGNAYTALVSLRRLRVVNPIRRREGRHIQAAQEEDAQHKELLRPLHMQAPHERNGYDEEHHVEESIERSVWDGESEAGDGANAAGGEHVEVRCGLSCAQEVVPQERGWRTDADKLNDDAGDVVADVQNEAEVEDPGHAEDAAVEEDDGELDEEDGVEEGDEAGEDDLASRLARKPAESLHHHLHDVGASSLFQNVTSQGRIPPVQPRPIEELRAARTSSSTSGEWLLPWRPRGLLLWFAGLANKEVDGLGSVGQDGLSHGSGGAGALFWLEYATRA</sequence>
<evidence type="ECO:0000313" key="3">
    <source>
        <dbReference type="Proteomes" id="UP000256690"/>
    </source>
</evidence>
<reference evidence="2 3" key="1">
    <citation type="journal article" date="2018" name="IMA Fungus">
        <title>IMA Genome-F 9: Draft genome sequence of Annulohypoxylon stygium, Aspergillus mulundensis, Berkeleyomyces basicola (syn. Thielaviopsis basicola), Ceratocystis smalleyi, two Cercospora beticola strains, Coleophoma cylindrospora, Fusarium fracticaudum, Phialophora cf. hyalina, and Morchella septimelata.</title>
        <authorList>
            <person name="Wingfield B.D."/>
            <person name="Bills G.F."/>
            <person name="Dong Y."/>
            <person name="Huang W."/>
            <person name="Nel W.J."/>
            <person name="Swalarsk-Parry B.S."/>
            <person name="Vaghefi N."/>
            <person name="Wilken P.M."/>
            <person name="An Z."/>
            <person name="de Beer Z.W."/>
            <person name="De Vos L."/>
            <person name="Chen L."/>
            <person name="Duong T.A."/>
            <person name="Gao Y."/>
            <person name="Hammerbacher A."/>
            <person name="Kikkert J.R."/>
            <person name="Li Y."/>
            <person name="Li H."/>
            <person name="Li K."/>
            <person name="Li Q."/>
            <person name="Liu X."/>
            <person name="Ma X."/>
            <person name="Naidoo K."/>
            <person name="Pethybridge S.J."/>
            <person name="Sun J."/>
            <person name="Steenkamp E.T."/>
            <person name="van der Nest M.A."/>
            <person name="van Wyk S."/>
            <person name="Wingfield M.J."/>
            <person name="Xiong C."/>
            <person name="Yue Q."/>
            <person name="Zhang X."/>
        </authorList>
    </citation>
    <scope>NUCLEOTIDE SEQUENCE [LARGE SCALE GENOMIC DNA]</scope>
    <source>
        <strain evidence="2 3">DSM 5745</strain>
    </source>
</reference>
<comment type="caution">
    <text evidence="2">The sequence shown here is derived from an EMBL/GenBank/DDBJ whole genome shotgun (WGS) entry which is preliminary data.</text>
</comment>
<name>A0A3D8QVB6_9EURO</name>